<dbReference type="OrthoDB" id="9764501at2"/>
<evidence type="ECO:0000256" key="7">
    <source>
        <dbReference type="ARBA" id="ARBA00022857"/>
    </source>
</evidence>
<dbReference type="GO" id="GO:0050660">
    <property type="term" value="F:flavin adenine dinucleotide binding"/>
    <property type="evidence" value="ECO:0007669"/>
    <property type="project" value="InterPro"/>
</dbReference>
<dbReference type="CDD" id="cd02801">
    <property type="entry name" value="DUS_like_FMN"/>
    <property type="match status" value="1"/>
</dbReference>
<dbReference type="EMBL" id="FRFE01000006">
    <property type="protein sequence ID" value="SHO46959.1"/>
    <property type="molecule type" value="Genomic_DNA"/>
</dbReference>
<dbReference type="Proteomes" id="UP000184603">
    <property type="component" value="Unassembled WGS sequence"/>
</dbReference>
<comment type="catalytic activity">
    <reaction evidence="11">
        <text>a 5,6-dihydrouridine in tRNA + NAD(+) = a uridine in tRNA + NADH + H(+)</text>
        <dbReference type="Rhea" id="RHEA:54452"/>
        <dbReference type="Rhea" id="RHEA-COMP:13339"/>
        <dbReference type="Rhea" id="RHEA-COMP:13887"/>
        <dbReference type="ChEBI" id="CHEBI:15378"/>
        <dbReference type="ChEBI" id="CHEBI:57540"/>
        <dbReference type="ChEBI" id="CHEBI:57945"/>
        <dbReference type="ChEBI" id="CHEBI:65315"/>
        <dbReference type="ChEBI" id="CHEBI:74443"/>
    </reaction>
</comment>
<keyword evidence="6 12" id="KW-0819">tRNA processing</keyword>
<evidence type="ECO:0000256" key="14">
    <source>
        <dbReference type="PIRSR" id="PIRSR006621-2"/>
    </source>
</evidence>
<dbReference type="Gene3D" id="1.10.1200.80">
    <property type="entry name" value="Putative flavin oxidoreducatase, domain 2"/>
    <property type="match status" value="1"/>
</dbReference>
<dbReference type="SUPFAM" id="SSF51395">
    <property type="entry name" value="FMN-linked oxidoreductases"/>
    <property type="match status" value="1"/>
</dbReference>
<evidence type="ECO:0000313" key="16">
    <source>
        <dbReference type="EMBL" id="SHO46959.1"/>
    </source>
</evidence>
<keyword evidence="5 12" id="KW-0288">FMN</keyword>
<dbReference type="EC" id="1.3.1.-" evidence="12"/>
<dbReference type="Gene3D" id="3.20.20.70">
    <property type="entry name" value="Aldolase class I"/>
    <property type="match status" value="1"/>
</dbReference>
<protein>
    <recommendedName>
        <fullName evidence="12">tRNA-dihydrouridine synthase</fullName>
        <ecNumber evidence="12">1.3.1.-</ecNumber>
    </recommendedName>
</protein>
<feature type="domain" description="DUS-like FMN-binding" evidence="15">
    <location>
        <begin position="15"/>
        <end position="307"/>
    </location>
</feature>
<accession>A0A1M7Y431</accession>
<dbReference type="InterPro" id="IPR001269">
    <property type="entry name" value="DUS_fam"/>
</dbReference>
<keyword evidence="7" id="KW-0521">NADP</keyword>
<dbReference type="InterPro" id="IPR024036">
    <property type="entry name" value="tRNA-dHydroUridine_Synthase_C"/>
</dbReference>
<reference evidence="16 17" key="1">
    <citation type="submission" date="2016-12" db="EMBL/GenBank/DDBJ databases">
        <authorList>
            <person name="Song W.-J."/>
            <person name="Kurnit D.M."/>
        </authorList>
    </citation>
    <scope>NUCLEOTIDE SEQUENCE [LARGE SCALE GENOMIC DNA]</scope>
    <source>
        <strain evidence="16 17">DSM 18488</strain>
    </source>
</reference>
<dbReference type="GO" id="GO:0000049">
    <property type="term" value="F:tRNA binding"/>
    <property type="evidence" value="ECO:0007669"/>
    <property type="project" value="UniProtKB-KW"/>
</dbReference>
<dbReference type="AlphaFoldDB" id="A0A1M7Y431"/>
<comment type="catalytic activity">
    <reaction evidence="10">
        <text>a 5,6-dihydrouridine in tRNA + NADP(+) = a uridine in tRNA + NADPH + H(+)</text>
        <dbReference type="Rhea" id="RHEA:23624"/>
        <dbReference type="Rhea" id="RHEA-COMP:13339"/>
        <dbReference type="Rhea" id="RHEA-COMP:13887"/>
        <dbReference type="ChEBI" id="CHEBI:15378"/>
        <dbReference type="ChEBI" id="CHEBI:57783"/>
        <dbReference type="ChEBI" id="CHEBI:58349"/>
        <dbReference type="ChEBI" id="CHEBI:65315"/>
        <dbReference type="ChEBI" id="CHEBI:74443"/>
    </reaction>
</comment>
<dbReference type="PIRSF" id="PIRSF006621">
    <property type="entry name" value="Dus"/>
    <property type="match status" value="1"/>
</dbReference>
<dbReference type="RefSeq" id="WP_073613021.1">
    <property type="nucleotide sequence ID" value="NZ_FRFE01000006.1"/>
</dbReference>
<keyword evidence="3" id="KW-0820">tRNA-binding</keyword>
<evidence type="ECO:0000256" key="3">
    <source>
        <dbReference type="ARBA" id="ARBA00022555"/>
    </source>
</evidence>
<feature type="binding site" evidence="14">
    <location>
        <position position="140"/>
    </location>
    <ligand>
        <name>FMN</name>
        <dbReference type="ChEBI" id="CHEBI:58210"/>
    </ligand>
</feature>
<dbReference type="InterPro" id="IPR004652">
    <property type="entry name" value="DusB-like"/>
</dbReference>
<organism evidence="16 17">
    <name type="scientific">Desulfopila aestuarii DSM 18488</name>
    <dbReference type="NCBI Taxonomy" id="1121416"/>
    <lineage>
        <taxon>Bacteria</taxon>
        <taxon>Pseudomonadati</taxon>
        <taxon>Thermodesulfobacteriota</taxon>
        <taxon>Desulfobulbia</taxon>
        <taxon>Desulfobulbales</taxon>
        <taxon>Desulfocapsaceae</taxon>
        <taxon>Desulfopila</taxon>
    </lineage>
</organism>
<keyword evidence="8" id="KW-0694">RNA-binding</keyword>
<dbReference type="PANTHER" id="PTHR45846:SF1">
    <property type="entry name" value="TRNA-DIHYDROURIDINE(47) SYNTHASE [NAD(P)(+)]-LIKE"/>
    <property type="match status" value="1"/>
</dbReference>
<feature type="binding site" evidence="14">
    <location>
        <begin position="225"/>
        <end position="226"/>
    </location>
    <ligand>
        <name>FMN</name>
        <dbReference type="ChEBI" id="CHEBI:58210"/>
    </ligand>
</feature>
<keyword evidence="14" id="KW-0547">Nucleotide-binding</keyword>
<dbReference type="STRING" id="1121416.SAMN02745220_01710"/>
<dbReference type="InterPro" id="IPR018517">
    <property type="entry name" value="tRNA_hU_synthase_CS"/>
</dbReference>
<feature type="binding site" evidence="14">
    <location>
        <position position="71"/>
    </location>
    <ligand>
        <name>FMN</name>
        <dbReference type="ChEBI" id="CHEBI:58210"/>
    </ligand>
</feature>
<keyword evidence="4 12" id="KW-0285">Flavoprotein</keyword>
<gene>
    <name evidence="16" type="ORF">SAMN02745220_01710</name>
</gene>
<dbReference type="Pfam" id="PF01207">
    <property type="entry name" value="Dus"/>
    <property type="match status" value="1"/>
</dbReference>
<evidence type="ECO:0000256" key="9">
    <source>
        <dbReference type="ARBA" id="ARBA00023002"/>
    </source>
</evidence>
<comment type="similarity">
    <text evidence="12">Belongs to the dus family.</text>
</comment>
<feature type="active site" description="Proton donor" evidence="13">
    <location>
        <position position="101"/>
    </location>
</feature>
<sequence length="316" mass="34060">MLTIAHLTFSSPFVLAPLAGYSDLPFRILCREFGAGYCVSEMISCHGLSFKQPRTIEMLQSVAVEKPVAFQLFGAEPEIMGEAAAIMSQYGPDLIDINMGCPVKKVTKRGAGAALMTDIPLAEKIINAVRNNTSIPVTVKFRSGPSSREINAVEFALMAEGAGAAALTVHGRTWAQAFTGVADRQIIAKVKAAVDIPVIGNGDIQSYEDGLSMIEDTGCDGVMVGRGALGNPWVFSPEGRPSSQHQLMAGALRHLELMEEFLPVEKMIGSVKNQVGRYFKGMRGSSRMRAAVYDCASFKDLKNMLTTAMDTTVEEE</sequence>
<evidence type="ECO:0000256" key="1">
    <source>
        <dbReference type="ARBA" id="ARBA00001917"/>
    </source>
</evidence>
<comment type="cofactor">
    <cofactor evidence="1 12 14">
        <name>FMN</name>
        <dbReference type="ChEBI" id="CHEBI:58210"/>
    </cofactor>
</comment>
<evidence type="ECO:0000259" key="15">
    <source>
        <dbReference type="Pfam" id="PF01207"/>
    </source>
</evidence>
<comment type="function">
    <text evidence="2 12">Catalyzes the synthesis of 5,6-dihydrouridine (D), a modified base found in the D-loop of most tRNAs, via the reduction of the C5-C6 double bond in target uridines.</text>
</comment>
<dbReference type="PROSITE" id="PS01136">
    <property type="entry name" value="UPF0034"/>
    <property type="match status" value="1"/>
</dbReference>
<name>A0A1M7Y431_9BACT</name>
<evidence type="ECO:0000256" key="4">
    <source>
        <dbReference type="ARBA" id="ARBA00022630"/>
    </source>
</evidence>
<dbReference type="PANTHER" id="PTHR45846">
    <property type="entry name" value="TRNA-DIHYDROURIDINE(47) SYNTHASE [NAD(P)(+)]-LIKE"/>
    <property type="match status" value="1"/>
</dbReference>
<feature type="binding site" evidence="14">
    <location>
        <position position="170"/>
    </location>
    <ligand>
        <name>FMN</name>
        <dbReference type="ChEBI" id="CHEBI:58210"/>
    </ligand>
</feature>
<keyword evidence="9 12" id="KW-0560">Oxidoreductase</keyword>
<evidence type="ECO:0000256" key="11">
    <source>
        <dbReference type="ARBA" id="ARBA00048802"/>
    </source>
</evidence>
<dbReference type="InterPro" id="IPR013785">
    <property type="entry name" value="Aldolase_TIM"/>
</dbReference>
<evidence type="ECO:0000256" key="5">
    <source>
        <dbReference type="ARBA" id="ARBA00022643"/>
    </source>
</evidence>
<evidence type="ECO:0000256" key="2">
    <source>
        <dbReference type="ARBA" id="ARBA00002790"/>
    </source>
</evidence>
<keyword evidence="17" id="KW-1185">Reference proteome</keyword>
<proteinExistence type="inferred from homology"/>
<evidence type="ECO:0000256" key="10">
    <source>
        <dbReference type="ARBA" id="ARBA00048205"/>
    </source>
</evidence>
<evidence type="ECO:0000256" key="12">
    <source>
        <dbReference type="PIRNR" id="PIRNR006621"/>
    </source>
</evidence>
<evidence type="ECO:0000313" key="17">
    <source>
        <dbReference type="Proteomes" id="UP000184603"/>
    </source>
</evidence>
<evidence type="ECO:0000256" key="6">
    <source>
        <dbReference type="ARBA" id="ARBA00022694"/>
    </source>
</evidence>
<dbReference type="InterPro" id="IPR035587">
    <property type="entry name" value="DUS-like_FMN-bd"/>
</dbReference>
<dbReference type="NCBIfam" id="TIGR00737">
    <property type="entry name" value="nifR3_yhdG"/>
    <property type="match status" value="1"/>
</dbReference>
<evidence type="ECO:0000256" key="13">
    <source>
        <dbReference type="PIRSR" id="PIRSR006621-1"/>
    </source>
</evidence>
<evidence type="ECO:0000256" key="8">
    <source>
        <dbReference type="ARBA" id="ARBA00022884"/>
    </source>
</evidence>
<dbReference type="GO" id="GO:0017150">
    <property type="term" value="F:tRNA dihydrouridine synthase activity"/>
    <property type="evidence" value="ECO:0007669"/>
    <property type="project" value="InterPro"/>
</dbReference>